<dbReference type="OMA" id="LMHDEWE"/>
<evidence type="ECO:0000259" key="1">
    <source>
        <dbReference type="PROSITE" id="PS50041"/>
    </source>
</evidence>
<dbReference type="Pfam" id="PF00059">
    <property type="entry name" value="Lectin_C"/>
    <property type="match status" value="3"/>
</dbReference>
<feature type="domain" description="C-type lectin" evidence="1">
    <location>
        <begin position="248"/>
        <end position="368"/>
    </location>
</feature>
<dbReference type="Proteomes" id="UP000028760">
    <property type="component" value="Unassembled WGS sequence"/>
</dbReference>
<dbReference type="SUPFAM" id="SSF56436">
    <property type="entry name" value="C-type lectin-like"/>
    <property type="match status" value="3"/>
</dbReference>
<feature type="domain" description="C-type lectin" evidence="1">
    <location>
        <begin position="144"/>
        <end position="249"/>
    </location>
</feature>
<dbReference type="InterPro" id="IPR016187">
    <property type="entry name" value="CTDL_fold"/>
</dbReference>
<evidence type="ECO:0000313" key="2">
    <source>
        <dbReference type="Ensembl" id="ENSPFOP00000016179.1"/>
    </source>
</evidence>
<dbReference type="EMBL" id="AYCK01001476">
    <property type="status" value="NOT_ANNOTATED_CDS"/>
    <property type="molecule type" value="Genomic_DNA"/>
</dbReference>
<dbReference type="eggNOG" id="KOG4297">
    <property type="taxonomic scope" value="Eukaryota"/>
</dbReference>
<keyword evidence="3" id="KW-1185">Reference proteome</keyword>
<dbReference type="CDD" id="cd00037">
    <property type="entry name" value="CLECT"/>
    <property type="match status" value="2"/>
</dbReference>
<organism evidence="2 3">
    <name type="scientific">Poecilia formosa</name>
    <name type="common">Amazon molly</name>
    <name type="synonym">Limia formosa</name>
    <dbReference type="NCBI Taxonomy" id="48698"/>
    <lineage>
        <taxon>Eukaryota</taxon>
        <taxon>Metazoa</taxon>
        <taxon>Chordata</taxon>
        <taxon>Craniata</taxon>
        <taxon>Vertebrata</taxon>
        <taxon>Euteleostomi</taxon>
        <taxon>Actinopterygii</taxon>
        <taxon>Neopterygii</taxon>
        <taxon>Teleostei</taxon>
        <taxon>Neoteleostei</taxon>
        <taxon>Acanthomorphata</taxon>
        <taxon>Ovalentaria</taxon>
        <taxon>Atherinomorphae</taxon>
        <taxon>Cyprinodontiformes</taxon>
        <taxon>Poeciliidae</taxon>
        <taxon>Poeciliinae</taxon>
        <taxon>Poecilia</taxon>
    </lineage>
</organism>
<proteinExistence type="predicted"/>
<dbReference type="InterPro" id="IPR016186">
    <property type="entry name" value="C-type_lectin-like/link_sf"/>
</dbReference>
<dbReference type="PANTHER" id="PTHR45784:SF3">
    <property type="entry name" value="C-TYPE LECTIN DOMAIN FAMILY 4 MEMBER K-LIKE-RELATED"/>
    <property type="match status" value="1"/>
</dbReference>
<dbReference type="Ensembl" id="ENSPFOT00000016201.1">
    <property type="protein sequence ID" value="ENSPFOP00000016179.1"/>
    <property type="gene ID" value="ENSPFOG00000016126.1"/>
</dbReference>
<dbReference type="Gene3D" id="3.10.100.10">
    <property type="entry name" value="Mannose-Binding Protein A, subunit A"/>
    <property type="match status" value="3"/>
</dbReference>
<reference evidence="2" key="3">
    <citation type="submission" date="2025-09" db="UniProtKB">
        <authorList>
            <consortium name="Ensembl"/>
        </authorList>
    </citation>
    <scope>IDENTIFICATION</scope>
</reference>
<protein>
    <recommendedName>
        <fullName evidence="1">C-type lectin domain-containing protein</fullName>
    </recommendedName>
</protein>
<dbReference type="InterPro" id="IPR001304">
    <property type="entry name" value="C-type_lectin-like"/>
</dbReference>
<reference evidence="2" key="2">
    <citation type="submission" date="2025-08" db="UniProtKB">
        <authorList>
            <consortium name="Ensembl"/>
        </authorList>
    </citation>
    <scope>IDENTIFICATION</scope>
</reference>
<dbReference type="GeneTree" id="ENSGT00940000168532"/>
<accession>A0A087YDS6</accession>
<evidence type="ECO:0000313" key="3">
    <source>
        <dbReference type="Proteomes" id="UP000028760"/>
    </source>
</evidence>
<name>A0A087YDS6_POEFO</name>
<dbReference type="PANTHER" id="PTHR45784">
    <property type="entry name" value="C-TYPE LECTIN DOMAIN FAMILY 20 MEMBER A-RELATED"/>
    <property type="match status" value="1"/>
</dbReference>
<dbReference type="AlphaFoldDB" id="A0A087YDS6"/>
<feature type="domain" description="C-type lectin" evidence="1">
    <location>
        <begin position="32"/>
        <end position="140"/>
    </location>
</feature>
<sequence length="372" mass="43357">CLCRRIVELQTMMKVLFLVLCSGILQFSLVAYRLRYFNDPKESLNWTDAKQYCVEEGGSLLSLHDEEEERMIFNYTNPGPGFWIGLKKKDNYTLFWSNGEIVNFTKSTVNISDLDQLCEAFENGSWKGVKCSEEKAFMCKNVNSTGENFVLVDDVERNWCQARQHCRTHFNNLASIMDEQQNEDLRQKSRGKNVWIGFQHDNYEWADKSCSTFRTISDSSDTCVSLHNNGNELNWIPLGCSNVKPIICYKGNVRIIVIKEPKTWEDALNYCEARHSRFLWIEDEEDQKAVGQWLNFTVTGSLKHLWIGLRQSSVFGFWIWSDRIANYKNWENGKQPEMALFRHCGVIDAKTFKWSGEDCKLKLPFLCEEDII</sequence>
<dbReference type="PROSITE" id="PS50041">
    <property type="entry name" value="C_TYPE_LECTIN_2"/>
    <property type="match status" value="3"/>
</dbReference>
<dbReference type="STRING" id="48698.ENSPFOP00000016179"/>
<dbReference type="SMART" id="SM00034">
    <property type="entry name" value="CLECT"/>
    <property type="match status" value="3"/>
</dbReference>
<reference evidence="3" key="1">
    <citation type="submission" date="2013-10" db="EMBL/GenBank/DDBJ databases">
        <authorList>
            <person name="Schartl M."/>
            <person name="Warren W."/>
        </authorList>
    </citation>
    <scope>NUCLEOTIDE SEQUENCE [LARGE SCALE GENOMIC DNA]</scope>
    <source>
        <strain evidence="3">female</strain>
    </source>
</reference>